<evidence type="ECO:0000313" key="4">
    <source>
        <dbReference type="Proteomes" id="UP000838763"/>
    </source>
</evidence>
<proteinExistence type="inferred from homology"/>
<dbReference type="Pfam" id="PF00106">
    <property type="entry name" value="adh_short"/>
    <property type="match status" value="1"/>
</dbReference>
<keyword evidence="2" id="KW-0560">Oxidoreductase</keyword>
<dbReference type="Gene3D" id="3.40.50.720">
    <property type="entry name" value="NAD(P)-binding Rossmann-like Domain"/>
    <property type="match status" value="1"/>
</dbReference>
<evidence type="ECO:0000256" key="2">
    <source>
        <dbReference type="ARBA" id="ARBA00023002"/>
    </source>
</evidence>
<dbReference type="SUPFAM" id="SSF51735">
    <property type="entry name" value="NAD(P)-binding Rossmann-fold domains"/>
    <property type="match status" value="1"/>
</dbReference>
<keyword evidence="4" id="KW-1185">Reference proteome</keyword>
<dbReference type="InterPro" id="IPR002347">
    <property type="entry name" value="SDR_fam"/>
</dbReference>
<dbReference type="OrthoDB" id="37659at2759"/>
<comment type="similarity">
    <text evidence="1">Belongs to the short-chain dehydrogenases/reductases (SDR) family.</text>
</comment>
<sequence length="242" mass="26200">MATSSDAPVALVTGCATGIGLSAVKLLVSRGYRVLMADWNYEKIAEESVALGSNTFAVRCDVSDWESQVAAFDKAIELWGRVDVVGANAGLPEQVPLLFDTGDVPKKPTTIVVDVDLVGVIYSVNLALHHFRKHGSGRGGRIVITSSQVGIHAFPTGPIYGAAKAGRVPPHIITPMENHMKAWTEFIETDIYGYVYEVDAGGLYNRTAPEYWSPEHQSWLGAPETQEMWRKVGTLGAADVEK</sequence>
<gene>
    <name evidence="3" type="ORF">PPNO1_LOCUS3223</name>
</gene>
<comment type="caution">
    <text evidence="3">The sequence shown here is derived from an EMBL/GenBank/DDBJ whole genome shotgun (WGS) entry which is preliminary data.</text>
</comment>
<dbReference type="GO" id="GO:0016616">
    <property type="term" value="F:oxidoreductase activity, acting on the CH-OH group of donors, NAD or NADP as acceptor"/>
    <property type="evidence" value="ECO:0007669"/>
    <property type="project" value="TreeGrafter"/>
</dbReference>
<evidence type="ECO:0000313" key="3">
    <source>
        <dbReference type="EMBL" id="CAI4213474.1"/>
    </source>
</evidence>
<dbReference type="EMBL" id="CALLCH030000008">
    <property type="protein sequence ID" value="CAI4213474.1"/>
    <property type="molecule type" value="Genomic_DNA"/>
</dbReference>
<dbReference type="InterPro" id="IPR036291">
    <property type="entry name" value="NAD(P)-bd_dom_sf"/>
</dbReference>
<name>A0A9P1H133_9PEZI</name>
<dbReference type="PANTHER" id="PTHR44229">
    <property type="entry name" value="15-HYDROXYPROSTAGLANDIN DEHYDROGENASE [NAD(+)]"/>
    <property type="match status" value="1"/>
</dbReference>
<dbReference type="GO" id="GO:0005737">
    <property type="term" value="C:cytoplasm"/>
    <property type="evidence" value="ECO:0007669"/>
    <property type="project" value="TreeGrafter"/>
</dbReference>
<dbReference type="PANTHER" id="PTHR44229:SF4">
    <property type="entry name" value="15-HYDROXYPROSTAGLANDIN DEHYDROGENASE [NAD(+)]"/>
    <property type="match status" value="1"/>
</dbReference>
<accession>A0A9P1H133</accession>
<dbReference type="PRINTS" id="PR00081">
    <property type="entry name" value="GDHRDH"/>
</dbReference>
<dbReference type="AlphaFoldDB" id="A0A9P1H133"/>
<organism evidence="3 4">
    <name type="scientific">Parascedosporium putredinis</name>
    <dbReference type="NCBI Taxonomy" id="1442378"/>
    <lineage>
        <taxon>Eukaryota</taxon>
        <taxon>Fungi</taxon>
        <taxon>Dikarya</taxon>
        <taxon>Ascomycota</taxon>
        <taxon>Pezizomycotina</taxon>
        <taxon>Sordariomycetes</taxon>
        <taxon>Hypocreomycetidae</taxon>
        <taxon>Microascales</taxon>
        <taxon>Microascaceae</taxon>
        <taxon>Parascedosporium</taxon>
    </lineage>
</organism>
<reference evidence="3" key="1">
    <citation type="submission" date="2022-11" db="EMBL/GenBank/DDBJ databases">
        <authorList>
            <person name="Scott C."/>
            <person name="Bruce N."/>
        </authorList>
    </citation>
    <scope>NUCLEOTIDE SEQUENCE</scope>
</reference>
<dbReference type="Proteomes" id="UP000838763">
    <property type="component" value="Unassembled WGS sequence"/>
</dbReference>
<evidence type="ECO:0000256" key="1">
    <source>
        <dbReference type="ARBA" id="ARBA00006484"/>
    </source>
</evidence>
<protein>
    <submittedName>
        <fullName evidence="3">Uncharacterized protein</fullName>
    </submittedName>
</protein>